<dbReference type="Proteomes" id="UP000044377">
    <property type="component" value="Unassembled WGS sequence"/>
</dbReference>
<sequence>MWFAWADCGWSPFGCVSISQTQKNRLLSGYQYLTNFLFLF</sequence>
<name>A0A0G4K2R0_9GAMM</name>
<reference evidence="2" key="1">
    <citation type="submission" date="2015-01" db="EMBL/GenBank/DDBJ databases">
        <authorList>
            <person name="Paterson Steve"/>
        </authorList>
    </citation>
    <scope>NUCLEOTIDE SEQUENCE [LARGE SCALE GENOMIC DNA]</scope>
    <source>
        <strain evidence="2">OBR1</strain>
    </source>
</reference>
<keyword evidence="2" id="KW-1185">Reference proteome</keyword>
<evidence type="ECO:0000313" key="2">
    <source>
        <dbReference type="Proteomes" id="UP000044377"/>
    </source>
</evidence>
<organism evidence="1 2">
    <name type="scientific">Brenneria goodwinii</name>
    <dbReference type="NCBI Taxonomy" id="1109412"/>
    <lineage>
        <taxon>Bacteria</taxon>
        <taxon>Pseudomonadati</taxon>
        <taxon>Pseudomonadota</taxon>
        <taxon>Gammaproteobacteria</taxon>
        <taxon>Enterobacterales</taxon>
        <taxon>Pectobacteriaceae</taxon>
        <taxon>Brenneria</taxon>
    </lineage>
</organism>
<evidence type="ECO:0000313" key="1">
    <source>
        <dbReference type="EMBL" id="CPR21133.1"/>
    </source>
</evidence>
<dbReference type="AlphaFoldDB" id="A0A0G4K2R0"/>
<proteinExistence type="predicted"/>
<protein>
    <submittedName>
        <fullName evidence="1">Uncharacterized protein</fullName>
    </submittedName>
</protein>
<gene>
    <name evidence="1" type="ORF">BN1221_04708</name>
</gene>
<accession>A0A0G4K2R0</accession>
<dbReference type="EMBL" id="CGIG01000001">
    <property type="protein sequence ID" value="CPR21133.1"/>
    <property type="molecule type" value="Genomic_DNA"/>
</dbReference>